<dbReference type="SUPFAM" id="SSF57701">
    <property type="entry name" value="Zn2/Cys6 DNA-binding domain"/>
    <property type="match status" value="1"/>
</dbReference>
<keyword evidence="6" id="KW-0804">Transcription</keyword>
<evidence type="ECO:0000256" key="4">
    <source>
        <dbReference type="ARBA" id="ARBA00023015"/>
    </source>
</evidence>
<dbReference type="InterPro" id="IPR001138">
    <property type="entry name" value="Zn2Cys6_DnaBD"/>
</dbReference>
<keyword evidence="7" id="KW-0539">Nucleus</keyword>
<dbReference type="Pfam" id="PF04082">
    <property type="entry name" value="Fungal_trans"/>
    <property type="match status" value="1"/>
</dbReference>
<comment type="subcellular location">
    <subcellularLocation>
        <location evidence="1">Nucleus</location>
    </subcellularLocation>
</comment>
<dbReference type="PANTHER" id="PTHR47782:SF12">
    <property type="entry name" value="ZN(II)2CYS6 TRANSCRIPTION FACTOR (EUROFUNG)"/>
    <property type="match status" value="1"/>
</dbReference>
<feature type="region of interest" description="Disordered" evidence="9">
    <location>
        <begin position="880"/>
        <end position="900"/>
    </location>
</feature>
<dbReference type="GO" id="GO:0008270">
    <property type="term" value="F:zinc ion binding"/>
    <property type="evidence" value="ECO:0007669"/>
    <property type="project" value="InterPro"/>
</dbReference>
<dbReference type="GO" id="GO:0043565">
    <property type="term" value="F:sequence-specific DNA binding"/>
    <property type="evidence" value="ECO:0007669"/>
    <property type="project" value="TreeGrafter"/>
</dbReference>
<evidence type="ECO:0000313" key="11">
    <source>
        <dbReference type="EMBL" id="QPG73179.1"/>
    </source>
</evidence>
<keyword evidence="5" id="KW-0238">DNA-binding</keyword>
<feature type="domain" description="Zn(2)-C6 fungal-type" evidence="10">
    <location>
        <begin position="65"/>
        <end position="95"/>
    </location>
</feature>
<keyword evidence="12" id="KW-1185">Reference proteome</keyword>
<dbReference type="InterPro" id="IPR052202">
    <property type="entry name" value="Yeast_MetPath_Reg"/>
</dbReference>
<dbReference type="RefSeq" id="XP_038776744.1">
    <property type="nucleotide sequence ID" value="XM_038920816.1"/>
</dbReference>
<evidence type="ECO:0000256" key="6">
    <source>
        <dbReference type="ARBA" id="ARBA00023163"/>
    </source>
</evidence>
<dbReference type="Gene3D" id="4.10.240.10">
    <property type="entry name" value="Zn(2)-C6 fungal-type DNA-binding domain"/>
    <property type="match status" value="1"/>
</dbReference>
<dbReference type="Pfam" id="PF00172">
    <property type="entry name" value="Zn_clus"/>
    <property type="match status" value="1"/>
</dbReference>
<evidence type="ECO:0000259" key="10">
    <source>
        <dbReference type="PROSITE" id="PS50048"/>
    </source>
</evidence>
<evidence type="ECO:0000256" key="9">
    <source>
        <dbReference type="SAM" id="MobiDB-lite"/>
    </source>
</evidence>
<gene>
    <name evidence="11" type="ORF">FOA43_000485</name>
</gene>
<evidence type="ECO:0000256" key="3">
    <source>
        <dbReference type="ARBA" id="ARBA00022833"/>
    </source>
</evidence>
<sequence>MEMNSNLGGSDDNSYVPRQIADATDADLPMHPPVKAGMNDRAKKNPKSSKTQAPTIKDKKGRSTSCYLCQKRKQKCDQRFPSCTNCIRAHVKCVQPPRYGENYRSHVKDDYTALLEKKVKQLESLLDETTKKIYQLEQQDNRITSSSGITSSSVRQIDTHENNHRVDTINANVKNVASLPSAVLDRSETSTPFDSSRILKYRKIGDLLDISKNTARSYLPYDQFDHALNKPYTYFMADNADRVKKSSVASYHLTNFLRYDPVFDLDQELSRQLIDIYFAMLQYKFPLLSEQEVKQFHHDYFERKVFSNHVDYHFRAARMLLIFAISAILYRATGRYRGPAPYRFFSSALRHIVFCQNLEPLKKIELLVLLCLLINRTDKDSNCLYMIITDAMKLCMRLSLHKQKSYCNVSSTLRERHLRCFWCAYILERSVSIAVAKPFTLKESKIDKSLPSFDSESSKPTPHSTIGTKFINQVIKIRRMEAHFVEDLNILSSASIATRTQLPKVQIYFQRLQEWRKECQGFQSDKETETLSVYYYRAVRNLIQPFLELLDPDDKLFKECQAAAGQICQAIKTFHQKTVSGHSILNIHTTFTSGVTLIYCLWLERNRDDMKRKLLGDDKKHTRPLVSAALFSGIDDLRACSISLYVMAERTKFALSFRDSFDELMHATVDNLILRCGPNSSEILNYSEPGMPPAVYRQPLQHYQLDSRFTQKTAAETQEDEERTKRTGHLTRLAIPRGLSHLLIHSPTISGVRYGQIGNSLSSAQPTTSTFAPPTKPLIQSSAFGQSNNTFSVSNFHAPPPSVRSMNFGSSATMPNVSIPPVMASPIANTASSFSSMSADTLRHANSGNENTVEELAHSQKTLNGAHANNSDAVYAMSSSVTDVEHTPSTPTTTASSSSSITPVIANTPIIPELLPFVGRTTAMINNISVWTGESGQQIPQTGLVMIQQQNNANSNGNPGFLMNSSGNTDGYTGMPFRAPSQTGADSSIFGNQVGVGMNFIGGNSGTNGGNGGNGGNGASGQSGVEGAVSGNGNEQVIDSSSGNGMELLNNWGSYPNDDFWSVRNDLGFIP</sequence>
<dbReference type="GeneID" id="62193886"/>
<proteinExistence type="predicted"/>
<dbReference type="GO" id="GO:0045944">
    <property type="term" value="P:positive regulation of transcription by RNA polymerase II"/>
    <property type="evidence" value="ECO:0007669"/>
    <property type="project" value="TreeGrafter"/>
</dbReference>
<evidence type="ECO:0000313" key="12">
    <source>
        <dbReference type="Proteomes" id="UP000662931"/>
    </source>
</evidence>
<evidence type="ECO:0000256" key="1">
    <source>
        <dbReference type="ARBA" id="ARBA00004123"/>
    </source>
</evidence>
<feature type="compositionally biased region" description="Polar residues" evidence="9">
    <location>
        <begin position="1031"/>
        <end position="1042"/>
    </location>
</feature>
<name>A0A875RZV2_EENNA</name>
<keyword evidence="3" id="KW-0862">Zinc</keyword>
<feature type="region of interest" description="Disordered" evidence="9">
    <location>
        <begin position="1"/>
        <end position="58"/>
    </location>
</feature>
<keyword evidence="2" id="KW-0479">Metal-binding</keyword>
<accession>A0A875RZV2</accession>
<evidence type="ECO:0000256" key="7">
    <source>
        <dbReference type="ARBA" id="ARBA00023242"/>
    </source>
</evidence>
<dbReference type="SMART" id="SM00066">
    <property type="entry name" value="GAL4"/>
    <property type="match status" value="1"/>
</dbReference>
<keyword evidence="4" id="KW-0805">Transcription regulation</keyword>
<dbReference type="OrthoDB" id="2399539at2759"/>
<evidence type="ECO:0000256" key="2">
    <source>
        <dbReference type="ARBA" id="ARBA00022723"/>
    </source>
</evidence>
<dbReference type="CDD" id="cd00067">
    <property type="entry name" value="GAL4"/>
    <property type="match status" value="1"/>
</dbReference>
<feature type="coiled-coil region" evidence="8">
    <location>
        <begin position="108"/>
        <end position="139"/>
    </location>
</feature>
<dbReference type="InterPro" id="IPR036864">
    <property type="entry name" value="Zn2-C6_fun-type_DNA-bd_sf"/>
</dbReference>
<dbReference type="Proteomes" id="UP000662931">
    <property type="component" value="Chromosome 1"/>
</dbReference>
<dbReference type="PANTHER" id="PTHR47782">
    <property type="entry name" value="ZN(II)2CYS6 TRANSCRIPTION FACTOR (EUROFUNG)-RELATED"/>
    <property type="match status" value="1"/>
</dbReference>
<dbReference type="KEGG" id="bnn:FOA43_000485"/>
<dbReference type="GO" id="GO:0006351">
    <property type="term" value="P:DNA-templated transcription"/>
    <property type="evidence" value="ECO:0007669"/>
    <property type="project" value="InterPro"/>
</dbReference>
<reference evidence="11" key="1">
    <citation type="submission" date="2020-10" db="EMBL/GenBank/DDBJ databases">
        <authorList>
            <person name="Roach M.J.R."/>
        </authorList>
    </citation>
    <scope>NUCLEOTIDE SEQUENCE</scope>
    <source>
        <strain evidence="11">CBS 1945</strain>
    </source>
</reference>
<evidence type="ECO:0000256" key="5">
    <source>
        <dbReference type="ARBA" id="ARBA00023125"/>
    </source>
</evidence>
<keyword evidence="8" id="KW-0175">Coiled coil</keyword>
<dbReference type="PROSITE" id="PS50048">
    <property type="entry name" value="ZN2_CY6_FUNGAL_2"/>
    <property type="match status" value="1"/>
</dbReference>
<dbReference type="InterPro" id="IPR007219">
    <property type="entry name" value="XnlR_reg_dom"/>
</dbReference>
<dbReference type="EMBL" id="CP064812">
    <property type="protein sequence ID" value="QPG73179.1"/>
    <property type="molecule type" value="Genomic_DNA"/>
</dbReference>
<dbReference type="CDD" id="cd12148">
    <property type="entry name" value="fungal_TF_MHR"/>
    <property type="match status" value="1"/>
</dbReference>
<feature type="compositionally biased region" description="Polar residues" evidence="9">
    <location>
        <begin position="1"/>
        <end position="13"/>
    </location>
</feature>
<dbReference type="SMART" id="SM00906">
    <property type="entry name" value="Fungal_trans"/>
    <property type="match status" value="1"/>
</dbReference>
<feature type="compositionally biased region" description="Low complexity" evidence="9">
    <location>
        <begin position="887"/>
        <end position="900"/>
    </location>
</feature>
<dbReference type="AlphaFoldDB" id="A0A875RZV2"/>
<dbReference type="GO" id="GO:0005634">
    <property type="term" value="C:nucleus"/>
    <property type="evidence" value="ECO:0007669"/>
    <property type="project" value="UniProtKB-SubCell"/>
</dbReference>
<protein>
    <recommendedName>
        <fullName evidence="10">Zn(2)-C6 fungal-type domain-containing protein</fullName>
    </recommendedName>
</protein>
<feature type="region of interest" description="Disordered" evidence="9">
    <location>
        <begin position="1007"/>
        <end position="1042"/>
    </location>
</feature>
<feature type="compositionally biased region" description="Gly residues" evidence="9">
    <location>
        <begin position="1007"/>
        <end position="1021"/>
    </location>
</feature>
<organism evidence="11 12">
    <name type="scientific">Eeniella nana</name>
    <name type="common">Yeast</name>
    <name type="synonym">Brettanomyces nanus</name>
    <dbReference type="NCBI Taxonomy" id="13502"/>
    <lineage>
        <taxon>Eukaryota</taxon>
        <taxon>Fungi</taxon>
        <taxon>Dikarya</taxon>
        <taxon>Ascomycota</taxon>
        <taxon>Saccharomycotina</taxon>
        <taxon>Pichiomycetes</taxon>
        <taxon>Pichiales</taxon>
        <taxon>Pichiaceae</taxon>
        <taxon>Brettanomyces</taxon>
    </lineage>
</organism>
<dbReference type="GO" id="GO:0000981">
    <property type="term" value="F:DNA-binding transcription factor activity, RNA polymerase II-specific"/>
    <property type="evidence" value="ECO:0007669"/>
    <property type="project" value="InterPro"/>
</dbReference>
<evidence type="ECO:0000256" key="8">
    <source>
        <dbReference type="SAM" id="Coils"/>
    </source>
</evidence>